<accession>A0AB39NG56</accession>
<evidence type="ECO:0000256" key="1">
    <source>
        <dbReference type="SAM" id="MobiDB-lite"/>
    </source>
</evidence>
<evidence type="ECO:0000256" key="2">
    <source>
        <dbReference type="SAM" id="Phobius"/>
    </source>
</evidence>
<reference evidence="4" key="1">
    <citation type="submission" date="2024-07" db="EMBL/GenBank/DDBJ databases">
        <authorList>
            <person name="Yu S.T."/>
        </authorList>
    </citation>
    <scope>NUCLEOTIDE SEQUENCE</scope>
    <source>
        <strain evidence="4">R17</strain>
    </source>
</reference>
<feature type="compositionally biased region" description="Basic and acidic residues" evidence="1">
    <location>
        <begin position="1"/>
        <end position="12"/>
    </location>
</feature>
<dbReference type="GeneID" id="303248319"/>
<protein>
    <submittedName>
        <fullName evidence="4">L,D-transpeptidase family protein</fullName>
    </submittedName>
</protein>
<feature type="compositionally biased region" description="Low complexity" evidence="1">
    <location>
        <begin position="76"/>
        <end position="97"/>
    </location>
</feature>
<feature type="region of interest" description="Disordered" evidence="1">
    <location>
        <begin position="1"/>
        <end position="25"/>
    </location>
</feature>
<dbReference type="GO" id="GO:0016740">
    <property type="term" value="F:transferase activity"/>
    <property type="evidence" value="ECO:0007669"/>
    <property type="project" value="InterPro"/>
</dbReference>
<dbReference type="RefSeq" id="WP_086681904.1">
    <property type="nucleotide sequence ID" value="NZ_CP163433.1"/>
</dbReference>
<evidence type="ECO:0000259" key="3">
    <source>
        <dbReference type="Pfam" id="PF03734"/>
    </source>
</evidence>
<dbReference type="PANTHER" id="PTHR38589">
    <property type="entry name" value="BLR0621 PROTEIN"/>
    <property type="match status" value="1"/>
</dbReference>
<keyword evidence="2" id="KW-0472">Membrane</keyword>
<name>A0AB39NG56_9ACTN</name>
<evidence type="ECO:0000313" key="4">
    <source>
        <dbReference type="EMBL" id="XDQ16929.1"/>
    </source>
</evidence>
<feature type="region of interest" description="Disordered" evidence="1">
    <location>
        <begin position="53"/>
        <end position="104"/>
    </location>
</feature>
<dbReference type="AlphaFoldDB" id="A0AB39NG56"/>
<dbReference type="InterPro" id="IPR005490">
    <property type="entry name" value="LD_TPept_cat_dom"/>
</dbReference>
<keyword evidence="2" id="KW-0812">Transmembrane</keyword>
<keyword evidence="2" id="KW-1133">Transmembrane helix</keyword>
<dbReference type="EMBL" id="CP163433">
    <property type="protein sequence ID" value="XDQ16929.1"/>
    <property type="molecule type" value="Genomic_DNA"/>
</dbReference>
<feature type="domain" description="L,D-TPase catalytic" evidence="3">
    <location>
        <begin position="167"/>
        <end position="285"/>
    </location>
</feature>
<dbReference type="Pfam" id="PF03734">
    <property type="entry name" value="YkuD"/>
    <property type="match status" value="1"/>
</dbReference>
<feature type="compositionally biased region" description="Low complexity" evidence="1">
    <location>
        <begin position="13"/>
        <end position="25"/>
    </location>
</feature>
<proteinExistence type="predicted"/>
<gene>
    <name evidence="4" type="ORF">AB5J48_01815</name>
</gene>
<organism evidence="4">
    <name type="scientific">Streptomyces sp. R17</name>
    <dbReference type="NCBI Taxonomy" id="3238626"/>
    <lineage>
        <taxon>Bacteria</taxon>
        <taxon>Bacillati</taxon>
        <taxon>Actinomycetota</taxon>
        <taxon>Actinomycetes</taxon>
        <taxon>Kitasatosporales</taxon>
        <taxon>Streptomycetaceae</taxon>
        <taxon>Streptomyces</taxon>
    </lineage>
</organism>
<feature type="transmembrane region" description="Helical" evidence="2">
    <location>
        <begin position="33"/>
        <end position="51"/>
    </location>
</feature>
<sequence>MASSTDRPDRAPRAGSGAARRPSAGPVRLRTGVWLRAVVLLVLAALAAFAGCGTGSGTGARDDPAATGGTAREHPSATAPAAGAPGATGTAQGRPATEAPAAIPGLGPRTRAWIPATARQVVVVTGRDRDANRSQAVLYRHTGTGWEAGPVWPARNALRGWTDDHWAGDLRSPIGVYTLTDAGGLLPDPGTRLPYDRSDGFAVSGTGFEGEPLEGSFDYVVAIDYNRVPGTSPLDLTRPLGADRGGGIWLHVDHDGPTQGCVSLSEQHMRDLLRALDPALHPVVVMGDAASLRE</sequence>
<dbReference type="PANTHER" id="PTHR38589:SF1">
    <property type="entry name" value="BLR0621 PROTEIN"/>
    <property type="match status" value="1"/>
</dbReference>